<dbReference type="PROSITE" id="PS51257">
    <property type="entry name" value="PROKAR_LIPOPROTEIN"/>
    <property type="match status" value="1"/>
</dbReference>
<keyword evidence="2" id="KW-1185">Reference proteome</keyword>
<reference evidence="2" key="1">
    <citation type="journal article" date="2009" name="Genome Res.">
        <title>Comparative genomic analyses of the human fungal pathogens Coccidioides and their relatives.</title>
        <authorList>
            <person name="Sharpton T.J."/>
            <person name="Stajich J.E."/>
            <person name="Rounsley S.D."/>
            <person name="Gardner M.J."/>
            <person name="Wortman J.R."/>
            <person name="Jordar V.S."/>
            <person name="Maiti R."/>
            <person name="Kodira C.D."/>
            <person name="Neafsey D.E."/>
            <person name="Zeng Q."/>
            <person name="Hung C.-Y."/>
            <person name="McMahan C."/>
            <person name="Muszewska A."/>
            <person name="Grynberg M."/>
            <person name="Mandel M.A."/>
            <person name="Kellner E.M."/>
            <person name="Barker B.M."/>
            <person name="Galgiani J.N."/>
            <person name="Orbach M.J."/>
            <person name="Kirkland T.N."/>
            <person name="Cole G.T."/>
            <person name="Henn M.R."/>
            <person name="Birren B.W."/>
            <person name="Taylor J.W."/>
        </authorList>
    </citation>
    <scope>NUCLEOTIDE SEQUENCE [LARGE SCALE GENOMIC DNA]</scope>
    <source>
        <strain evidence="2">RS</strain>
    </source>
</reference>
<organism evidence="1 2">
    <name type="scientific">Coccidioides immitis (strain RS)</name>
    <name type="common">Valley fever fungus</name>
    <dbReference type="NCBI Taxonomy" id="246410"/>
    <lineage>
        <taxon>Eukaryota</taxon>
        <taxon>Fungi</taxon>
        <taxon>Dikarya</taxon>
        <taxon>Ascomycota</taxon>
        <taxon>Pezizomycotina</taxon>
        <taxon>Eurotiomycetes</taxon>
        <taxon>Eurotiomycetidae</taxon>
        <taxon>Onygenales</taxon>
        <taxon>Onygenaceae</taxon>
        <taxon>Coccidioides</taxon>
    </lineage>
</organism>
<dbReference type="InParanoid" id="A0A0D8JTH2"/>
<accession>A0A0D8JTH2</accession>
<reference evidence="2" key="2">
    <citation type="journal article" date="2010" name="Genome Res.">
        <title>Population genomic sequencing of Coccidioides fungi reveals recent hybridization and transposon control.</title>
        <authorList>
            <person name="Neafsey D.E."/>
            <person name="Barker B.M."/>
            <person name="Sharpton T.J."/>
            <person name="Stajich J.E."/>
            <person name="Park D.J."/>
            <person name="Whiston E."/>
            <person name="Hung C.-Y."/>
            <person name="McMahan C."/>
            <person name="White J."/>
            <person name="Sykes S."/>
            <person name="Heiman D."/>
            <person name="Young S."/>
            <person name="Zeng Q."/>
            <person name="Abouelleil A."/>
            <person name="Aftuck L."/>
            <person name="Bessette D."/>
            <person name="Brown A."/>
            <person name="FitzGerald M."/>
            <person name="Lui A."/>
            <person name="Macdonald J.P."/>
            <person name="Priest M."/>
            <person name="Orbach M.J."/>
            <person name="Galgiani J.N."/>
            <person name="Kirkland T.N."/>
            <person name="Cole G.T."/>
            <person name="Birren B.W."/>
            <person name="Henn M.R."/>
            <person name="Taylor J.W."/>
            <person name="Rounsley S.D."/>
        </authorList>
    </citation>
    <scope>GENOME REANNOTATION</scope>
    <source>
        <strain evidence="2">RS</strain>
    </source>
</reference>
<dbReference type="KEGG" id="cim:CIMG_12829"/>
<dbReference type="EMBL" id="GG704911">
    <property type="protein sequence ID" value="KJF60256.1"/>
    <property type="molecule type" value="Genomic_DNA"/>
</dbReference>
<protein>
    <submittedName>
        <fullName evidence="1">Uncharacterized protein</fullName>
    </submittedName>
</protein>
<gene>
    <name evidence="1" type="ORF">CIMG_12829</name>
</gene>
<dbReference type="GeneID" id="24164456"/>
<evidence type="ECO:0000313" key="1">
    <source>
        <dbReference type="EMBL" id="KJF60256.1"/>
    </source>
</evidence>
<dbReference type="VEuPathDB" id="FungiDB:CIMG_12829"/>
<proteinExistence type="predicted"/>
<evidence type="ECO:0000313" key="2">
    <source>
        <dbReference type="Proteomes" id="UP000001261"/>
    </source>
</evidence>
<name>A0A0D8JTH2_COCIM</name>
<dbReference type="Proteomes" id="UP000001261">
    <property type="component" value="Unassembled WGS sequence"/>
</dbReference>
<dbReference type="RefSeq" id="XP_004445875.1">
    <property type="nucleotide sequence ID" value="XM_004445818.1"/>
</dbReference>
<dbReference type="AlphaFoldDB" id="A0A0D8JTH2"/>
<sequence>MAKAASLLKSVVQALTTFSACKSQIKQALYAFRSEKITNIVKNFQGYKFKLRTRHKGPLYLSIMVLNGPGPDSLRSRRARVIRRERICIRRRDAVSCQQLGPGLREGFARPKARPDWLAETARQIAMSRPRWALSRGGI</sequence>